<dbReference type="Gene3D" id="2.60.40.2970">
    <property type="match status" value="1"/>
</dbReference>
<evidence type="ECO:0000256" key="11">
    <source>
        <dbReference type="ARBA" id="ARBA00022833"/>
    </source>
</evidence>
<reference evidence="19" key="1">
    <citation type="submission" date="2019-06" db="EMBL/GenBank/DDBJ databases">
        <title>Draft genome sequence of the griseofulvin-producing fungus Xylaria cubensis strain G536.</title>
        <authorList>
            <person name="Mead M.E."/>
            <person name="Raja H.A."/>
            <person name="Steenwyk J.L."/>
            <person name="Knowles S.L."/>
            <person name="Oberlies N.H."/>
            <person name="Rokas A."/>
        </authorList>
    </citation>
    <scope>NUCLEOTIDE SEQUENCE [LARGE SCALE GENOMIC DNA]</scope>
    <source>
        <strain evidence="19">G536</strain>
    </source>
</reference>
<gene>
    <name evidence="18" type="ORF">FHL15_006639</name>
</gene>
<comment type="similarity">
    <text evidence="3">Belongs to the peptidase M35 family.</text>
</comment>
<evidence type="ECO:0000256" key="9">
    <source>
        <dbReference type="ARBA" id="ARBA00022729"/>
    </source>
</evidence>
<evidence type="ECO:0000256" key="16">
    <source>
        <dbReference type="SAM" id="SignalP"/>
    </source>
</evidence>
<feature type="binding site" evidence="15">
    <location>
        <position position="316"/>
    </location>
    <ligand>
        <name>Zn(2+)</name>
        <dbReference type="ChEBI" id="CHEBI:29105"/>
        <note>catalytic</note>
    </ligand>
</feature>
<dbReference type="InterPro" id="IPR029463">
    <property type="entry name" value="Lys_MEP"/>
</dbReference>
<dbReference type="CDD" id="cd11008">
    <property type="entry name" value="M35_deuterolysin_like"/>
    <property type="match status" value="1"/>
</dbReference>
<dbReference type="PANTHER" id="PTHR37016">
    <property type="match status" value="1"/>
</dbReference>
<organism evidence="18 19">
    <name type="scientific">Xylaria flabelliformis</name>
    <dbReference type="NCBI Taxonomy" id="2512241"/>
    <lineage>
        <taxon>Eukaryota</taxon>
        <taxon>Fungi</taxon>
        <taxon>Dikarya</taxon>
        <taxon>Ascomycota</taxon>
        <taxon>Pezizomycotina</taxon>
        <taxon>Sordariomycetes</taxon>
        <taxon>Xylariomycetidae</taxon>
        <taxon>Xylariales</taxon>
        <taxon>Xylariaceae</taxon>
        <taxon>Xylaria</taxon>
    </lineage>
</organism>
<feature type="binding site" evidence="15">
    <location>
        <position position="306"/>
    </location>
    <ligand>
        <name>Zn(2+)</name>
        <dbReference type="ChEBI" id="CHEBI:29105"/>
        <note>catalytic</note>
    </ligand>
</feature>
<feature type="binding site" evidence="15">
    <location>
        <position position="310"/>
    </location>
    <ligand>
        <name>Zn(2+)</name>
        <dbReference type="ChEBI" id="CHEBI:29105"/>
        <note>catalytic</note>
    </ligand>
</feature>
<evidence type="ECO:0000256" key="4">
    <source>
        <dbReference type="ARBA" id="ARBA00012431"/>
    </source>
</evidence>
<protein>
    <recommendedName>
        <fullName evidence="4">deuterolysin</fullName>
        <ecNumber evidence="4">3.4.24.39</ecNumber>
    </recommendedName>
</protein>
<keyword evidence="12" id="KW-0482">Metalloprotease</keyword>
<evidence type="ECO:0000256" key="3">
    <source>
        <dbReference type="ARBA" id="ARBA00010279"/>
    </source>
</evidence>
<dbReference type="InterPro" id="IPR001384">
    <property type="entry name" value="Peptidase_M35"/>
</dbReference>
<evidence type="ECO:0000259" key="17">
    <source>
        <dbReference type="SMART" id="SM01351"/>
    </source>
</evidence>
<evidence type="ECO:0000256" key="13">
    <source>
        <dbReference type="ARBA" id="ARBA00023145"/>
    </source>
</evidence>
<dbReference type="Pfam" id="PF14521">
    <property type="entry name" value="Aspzincin_M35"/>
    <property type="match status" value="1"/>
</dbReference>
<keyword evidence="11 15" id="KW-0862">Zinc</keyword>
<feature type="signal peptide" evidence="16">
    <location>
        <begin position="1"/>
        <end position="17"/>
    </location>
</feature>
<dbReference type="SMART" id="SM01351">
    <property type="entry name" value="Aspzincin_M35"/>
    <property type="match status" value="1"/>
</dbReference>
<feature type="chain" id="PRO_5021797263" description="deuterolysin" evidence="16">
    <location>
        <begin position="18"/>
        <end position="379"/>
    </location>
</feature>
<dbReference type="PANTHER" id="PTHR37016:SF5">
    <property type="entry name" value="DEUTEROLYSIN"/>
    <property type="match status" value="1"/>
</dbReference>
<keyword evidence="8 15" id="KW-0479">Metal-binding</keyword>
<evidence type="ECO:0000256" key="10">
    <source>
        <dbReference type="ARBA" id="ARBA00022801"/>
    </source>
</evidence>
<evidence type="ECO:0000256" key="12">
    <source>
        <dbReference type="ARBA" id="ARBA00023049"/>
    </source>
</evidence>
<evidence type="ECO:0000313" key="18">
    <source>
        <dbReference type="EMBL" id="TRX92472.1"/>
    </source>
</evidence>
<evidence type="ECO:0000313" key="19">
    <source>
        <dbReference type="Proteomes" id="UP000319160"/>
    </source>
</evidence>
<dbReference type="InterPro" id="IPR050414">
    <property type="entry name" value="Fungal_M35_metalloproteases"/>
</dbReference>
<accession>A0A553HX04</accession>
<dbReference type="InterPro" id="IPR024079">
    <property type="entry name" value="MetalloPept_cat_dom_sf"/>
</dbReference>
<comment type="subcellular location">
    <subcellularLocation>
        <location evidence="2">Secreted</location>
    </subcellularLocation>
</comment>
<dbReference type="OrthoDB" id="412874at2759"/>
<keyword evidence="13" id="KW-0865">Zymogen</keyword>
<dbReference type="PRINTS" id="PR00768">
    <property type="entry name" value="DEUTEROLYSIN"/>
</dbReference>
<dbReference type="STRING" id="2512241.A0A553HX04"/>
<dbReference type="GO" id="GO:0005576">
    <property type="term" value="C:extracellular region"/>
    <property type="evidence" value="ECO:0007669"/>
    <property type="project" value="UniProtKB-SubCell"/>
</dbReference>
<keyword evidence="7" id="KW-0165">Cleavage on pair of basic residues</keyword>
<dbReference type="EMBL" id="VFLP01000036">
    <property type="protein sequence ID" value="TRX92472.1"/>
    <property type="molecule type" value="Genomic_DNA"/>
</dbReference>
<dbReference type="GO" id="GO:0004222">
    <property type="term" value="F:metalloendopeptidase activity"/>
    <property type="evidence" value="ECO:0007669"/>
    <property type="project" value="InterPro"/>
</dbReference>
<proteinExistence type="inferred from homology"/>
<keyword evidence="6" id="KW-0645">Protease</keyword>
<comment type="cofactor">
    <cofactor evidence="15">
        <name>Zn(2+)</name>
        <dbReference type="ChEBI" id="CHEBI:29105"/>
    </cofactor>
    <text evidence="15">Binds 1 zinc ion per subunit.</text>
</comment>
<keyword evidence="9 16" id="KW-0732">Signal</keyword>
<feature type="domain" description="Lysine-specific metallo-endopeptidase" evidence="17">
    <location>
        <begin position="200"/>
        <end position="344"/>
    </location>
</feature>
<evidence type="ECO:0000256" key="5">
    <source>
        <dbReference type="ARBA" id="ARBA00022525"/>
    </source>
</evidence>
<dbReference type="SUPFAM" id="SSF55486">
    <property type="entry name" value="Metalloproteases ('zincins'), catalytic domain"/>
    <property type="match status" value="1"/>
</dbReference>
<comment type="catalytic activity">
    <reaction evidence="1">
        <text>Preferential cleavage of bonds with hydrophobic residues in P1'. Also 3-Asn-|-Gln-4 and 8-Gly-|-Ser-9 bonds in insulin B chain.</text>
        <dbReference type="EC" id="3.4.24.39"/>
    </reaction>
</comment>
<dbReference type="AlphaFoldDB" id="A0A553HX04"/>
<dbReference type="GO" id="GO:0006508">
    <property type="term" value="P:proteolysis"/>
    <property type="evidence" value="ECO:0007669"/>
    <property type="project" value="UniProtKB-KW"/>
</dbReference>
<dbReference type="EC" id="3.4.24.39" evidence="4"/>
<dbReference type="Proteomes" id="UP000319160">
    <property type="component" value="Unassembled WGS sequence"/>
</dbReference>
<evidence type="ECO:0000256" key="2">
    <source>
        <dbReference type="ARBA" id="ARBA00004613"/>
    </source>
</evidence>
<dbReference type="GO" id="GO:0046872">
    <property type="term" value="F:metal ion binding"/>
    <property type="evidence" value="ECO:0007669"/>
    <property type="project" value="UniProtKB-KW"/>
</dbReference>
<comment type="caution">
    <text evidence="18">The sequence shown here is derived from an EMBL/GenBank/DDBJ whole genome shotgun (WGS) entry which is preliminary data.</text>
</comment>
<evidence type="ECO:0000256" key="15">
    <source>
        <dbReference type="PIRSR" id="PIRSR601384-2"/>
    </source>
</evidence>
<evidence type="ECO:0000256" key="8">
    <source>
        <dbReference type="ARBA" id="ARBA00022723"/>
    </source>
</evidence>
<keyword evidence="10" id="KW-0378">Hydrolase</keyword>
<evidence type="ECO:0000256" key="14">
    <source>
        <dbReference type="PIRSR" id="PIRSR601384-1"/>
    </source>
</evidence>
<feature type="active site" evidence="14">
    <location>
        <position position="307"/>
    </location>
</feature>
<keyword evidence="19" id="KW-1185">Reference proteome</keyword>
<name>A0A553HX04_9PEZI</name>
<evidence type="ECO:0000256" key="1">
    <source>
        <dbReference type="ARBA" id="ARBA00001187"/>
    </source>
</evidence>
<keyword evidence="5" id="KW-0964">Secreted</keyword>
<sequence>MISNILPVAALAGAAMAACPLSVEITGADSHIAQVAVTNTAAEAITVFKGNTVLLDHATKDLLVADASGKALPFEGSYVKYRRAGIASEMFQTIQPGETVNTQVNAATTYRLAGVSQAQVSALQGFHYVTGSTAPTSLKDTEFCEVTSNSVNITPDQSKVAADHLSARAEPASNSRIQKRSVKYSSCSSSQTSTLQTSVSDAISMSSKAKTAAASSADYFTTWFKSTSVASKVQSIYNSVTGVQTTSPTISCTDTYNGCSDGSALLYTVPSANTVVPCPNNGFWGFPELATTCADDDYDKGGSILHEFTHLYGTDDYAYGQSAAKQLSASQAAANADTYEIYAGSIAIEWYGIDSTLVFPRFKNCKLVGANRLNSDILE</sequence>
<evidence type="ECO:0000256" key="6">
    <source>
        <dbReference type="ARBA" id="ARBA00022670"/>
    </source>
</evidence>
<evidence type="ECO:0000256" key="7">
    <source>
        <dbReference type="ARBA" id="ARBA00022685"/>
    </source>
</evidence>
<dbReference type="Gene3D" id="3.40.390.10">
    <property type="entry name" value="Collagenase (Catalytic Domain)"/>
    <property type="match status" value="1"/>
</dbReference>